<dbReference type="SUPFAM" id="SSF52317">
    <property type="entry name" value="Class I glutamine amidotransferase-like"/>
    <property type="match status" value="1"/>
</dbReference>
<evidence type="ECO:0000256" key="7">
    <source>
        <dbReference type="ARBA" id="ARBA00022840"/>
    </source>
</evidence>
<comment type="caution">
    <text evidence="18">The sequence shown here is derived from an EMBL/GenBank/DDBJ whole genome shotgun (WGS) entry which is preliminary data.</text>
</comment>
<dbReference type="SUPFAM" id="SSF52540">
    <property type="entry name" value="P-loop containing nucleoside triphosphate hydrolases"/>
    <property type="match status" value="1"/>
</dbReference>
<dbReference type="GO" id="GO:0003883">
    <property type="term" value="F:CTP synthase activity"/>
    <property type="evidence" value="ECO:0007669"/>
    <property type="project" value="UniProtKB-EC"/>
</dbReference>
<evidence type="ECO:0000256" key="9">
    <source>
        <dbReference type="ARBA" id="ARBA00022962"/>
    </source>
</evidence>
<evidence type="ECO:0000256" key="10">
    <source>
        <dbReference type="ARBA" id="ARBA00022975"/>
    </source>
</evidence>
<dbReference type="Pfam" id="PF00117">
    <property type="entry name" value="GATase"/>
    <property type="match status" value="1"/>
</dbReference>
<dbReference type="CDD" id="cd01746">
    <property type="entry name" value="GATase1_CTP_Synthase"/>
    <property type="match status" value="1"/>
</dbReference>
<dbReference type="InterPro" id="IPR033828">
    <property type="entry name" value="GATase1_CTP_Synthase"/>
</dbReference>
<dbReference type="Gene3D" id="3.40.50.300">
    <property type="entry name" value="P-loop containing nucleotide triphosphate hydrolases"/>
    <property type="match status" value="1"/>
</dbReference>
<comment type="similarity">
    <text evidence="2">Belongs to the CTP synthase family.</text>
</comment>
<gene>
    <name evidence="18" type="ORF">A3D51_00330</name>
</gene>
<dbReference type="FunFam" id="3.40.50.880:FF:000002">
    <property type="entry name" value="CTP synthase"/>
    <property type="match status" value="1"/>
</dbReference>
<name>A0A1G2S5Z8_9BACT</name>
<evidence type="ECO:0000259" key="16">
    <source>
        <dbReference type="Pfam" id="PF00117"/>
    </source>
</evidence>
<evidence type="ECO:0000313" key="18">
    <source>
        <dbReference type="EMBL" id="OHA80520.1"/>
    </source>
</evidence>
<proteinExistence type="inferred from homology"/>
<evidence type="ECO:0000256" key="1">
    <source>
        <dbReference type="ARBA" id="ARBA00005171"/>
    </source>
</evidence>
<reference evidence="18 19" key="1">
    <citation type="journal article" date="2016" name="Nat. Commun.">
        <title>Thousands of microbial genomes shed light on interconnected biogeochemical processes in an aquifer system.</title>
        <authorList>
            <person name="Anantharaman K."/>
            <person name="Brown C.T."/>
            <person name="Hug L.A."/>
            <person name="Sharon I."/>
            <person name="Castelle C.J."/>
            <person name="Probst A.J."/>
            <person name="Thomas B.C."/>
            <person name="Singh A."/>
            <person name="Wilkins M.J."/>
            <person name="Karaoz U."/>
            <person name="Brodie E.L."/>
            <person name="Williams K.H."/>
            <person name="Hubbard S.S."/>
            <person name="Banfield J.F."/>
        </authorList>
    </citation>
    <scope>NUCLEOTIDE SEQUENCE [LARGE SCALE GENOMIC DNA]</scope>
</reference>
<dbReference type="AlphaFoldDB" id="A0A1G2S5Z8"/>
<dbReference type="EMBL" id="MHUT01000018">
    <property type="protein sequence ID" value="OHA80520.1"/>
    <property type="molecule type" value="Genomic_DNA"/>
</dbReference>
<feature type="domain" description="Glutamine amidotransferase" evidence="16">
    <location>
        <begin position="312"/>
        <end position="542"/>
    </location>
</feature>
<keyword evidence="9" id="KW-0315">Glutamine amidotransferase</keyword>
<feature type="domain" description="CTP synthase N-terminal" evidence="17">
    <location>
        <begin position="7"/>
        <end position="270"/>
    </location>
</feature>
<dbReference type="FunFam" id="3.40.50.300:FF:000009">
    <property type="entry name" value="CTP synthase"/>
    <property type="match status" value="1"/>
</dbReference>
<dbReference type="GO" id="GO:0097268">
    <property type="term" value="C:cytoophidium"/>
    <property type="evidence" value="ECO:0007669"/>
    <property type="project" value="UniProtKB-ARBA"/>
</dbReference>
<comment type="pathway">
    <text evidence="1">Pyrimidine metabolism; CTP biosynthesis via de novo pathway; CTP from UDP: step 2/2.</text>
</comment>
<dbReference type="GO" id="GO:0042802">
    <property type="term" value="F:identical protein binding"/>
    <property type="evidence" value="ECO:0007669"/>
    <property type="project" value="TreeGrafter"/>
</dbReference>
<sequence length="552" mass="61340">MKKKTRKYIFVVGGVISGVGKGVTTSSIGKILQSHGYRVTAMKIDPYVNVDAGTMNPTEHGEVFVLKDGDETDQDMGNYERFLDTSLTCDNYMTTGRVYLSVIEKERALAYKGKCVQVVPHIPYEVIDRINHAVDKANAEIVVIEVGGTVGEYENILFLETARMLKIKNPDDVLFAIVSYLPTPSKIGEMKTKPTQHAVRALNSAGIQPDFIIARSDMALDVKRKEKLALFCNMLPDGVISAPDVDSIYDIPGNFEKDRLGEKILKRLKLKSRGSNEKWKEWEAFARKAGKVKDEVRIAVVGKYFDTGDYVLADSYLSIIEALKYSAIAQGKKARLVWLSSATFEGKNPPLTELIGFDGILVPGGFGSRGVEGKLNVIRFAREHKIPYFGICYGMQLAVIEYARNVLGFKDATSREIDPKSKHIIIDIMEGQKENIEKGNLGGSMRLGAYPAVLKKGTIARAAYGRDLIVERHRHRFEVNPEYVGALEEKGLVFSGKSPDGLLMEISELPASVHPFFLGTQFHPEFEARPLSPHPIFNAFIKATIARNKQSK</sequence>
<keyword evidence="4" id="KW-0436">Ligase</keyword>
<dbReference type="EC" id="6.3.4.2" evidence="3"/>
<dbReference type="NCBIfam" id="NF003792">
    <property type="entry name" value="PRK05380.1"/>
    <property type="match status" value="1"/>
</dbReference>
<protein>
    <recommendedName>
        <fullName evidence="12">CTP synthase</fullName>
        <ecNumber evidence="3">6.3.4.2</ecNumber>
    </recommendedName>
    <alternativeName>
        <fullName evidence="14">Cytidine 5'-triphosphate synthase</fullName>
    </alternativeName>
    <alternativeName>
        <fullName evidence="15">Cytidine triphosphate synthetase</fullName>
    </alternativeName>
    <alternativeName>
        <fullName evidence="13">UTP--ammonia ligase</fullName>
    </alternativeName>
</protein>
<dbReference type="PROSITE" id="PS51273">
    <property type="entry name" value="GATASE_TYPE_1"/>
    <property type="match status" value="1"/>
</dbReference>
<dbReference type="Gene3D" id="3.40.50.880">
    <property type="match status" value="1"/>
</dbReference>
<keyword evidence="5" id="KW-0479">Metal-binding</keyword>
<comment type="catalytic activity">
    <reaction evidence="11">
        <text>UTP + L-glutamine + ATP + H2O = CTP + L-glutamate + ADP + phosphate + 2 H(+)</text>
        <dbReference type="Rhea" id="RHEA:26426"/>
        <dbReference type="ChEBI" id="CHEBI:15377"/>
        <dbReference type="ChEBI" id="CHEBI:15378"/>
        <dbReference type="ChEBI" id="CHEBI:29985"/>
        <dbReference type="ChEBI" id="CHEBI:30616"/>
        <dbReference type="ChEBI" id="CHEBI:37563"/>
        <dbReference type="ChEBI" id="CHEBI:43474"/>
        <dbReference type="ChEBI" id="CHEBI:46398"/>
        <dbReference type="ChEBI" id="CHEBI:58359"/>
        <dbReference type="ChEBI" id="CHEBI:456216"/>
        <dbReference type="EC" id="6.3.4.2"/>
    </reaction>
</comment>
<dbReference type="GO" id="GO:0019856">
    <property type="term" value="P:pyrimidine nucleobase biosynthetic process"/>
    <property type="evidence" value="ECO:0007669"/>
    <property type="project" value="TreeGrafter"/>
</dbReference>
<evidence type="ECO:0000256" key="11">
    <source>
        <dbReference type="ARBA" id="ARBA00047781"/>
    </source>
</evidence>
<dbReference type="InterPro" id="IPR017456">
    <property type="entry name" value="CTP_synthase_N"/>
</dbReference>
<keyword evidence="7" id="KW-0067">ATP-binding</keyword>
<evidence type="ECO:0000259" key="17">
    <source>
        <dbReference type="Pfam" id="PF06418"/>
    </source>
</evidence>
<dbReference type="InterPro" id="IPR027417">
    <property type="entry name" value="P-loop_NTPase"/>
</dbReference>
<dbReference type="InterPro" id="IPR004468">
    <property type="entry name" value="CTP_synthase"/>
</dbReference>
<evidence type="ECO:0000256" key="6">
    <source>
        <dbReference type="ARBA" id="ARBA00022741"/>
    </source>
</evidence>
<dbReference type="NCBIfam" id="TIGR00337">
    <property type="entry name" value="PyrG"/>
    <property type="match status" value="1"/>
</dbReference>
<evidence type="ECO:0000256" key="5">
    <source>
        <dbReference type="ARBA" id="ARBA00022723"/>
    </source>
</evidence>
<evidence type="ECO:0000256" key="15">
    <source>
        <dbReference type="ARBA" id="ARBA00083191"/>
    </source>
</evidence>
<evidence type="ECO:0000256" key="3">
    <source>
        <dbReference type="ARBA" id="ARBA00012291"/>
    </source>
</evidence>
<dbReference type="Proteomes" id="UP000179118">
    <property type="component" value="Unassembled WGS sequence"/>
</dbReference>
<evidence type="ECO:0000256" key="14">
    <source>
        <dbReference type="ARBA" id="ARBA00079941"/>
    </source>
</evidence>
<evidence type="ECO:0000256" key="2">
    <source>
        <dbReference type="ARBA" id="ARBA00007533"/>
    </source>
</evidence>
<evidence type="ECO:0000256" key="13">
    <source>
        <dbReference type="ARBA" id="ARBA00075170"/>
    </source>
</evidence>
<evidence type="ECO:0000256" key="8">
    <source>
        <dbReference type="ARBA" id="ARBA00022842"/>
    </source>
</evidence>
<dbReference type="PANTHER" id="PTHR11550:SF0">
    <property type="entry name" value="CTP SYNTHASE-RELATED"/>
    <property type="match status" value="1"/>
</dbReference>
<dbReference type="UniPathway" id="UPA00159">
    <property type="reaction ID" value="UER00277"/>
</dbReference>
<dbReference type="InterPro" id="IPR029062">
    <property type="entry name" value="Class_I_gatase-like"/>
</dbReference>
<dbReference type="Pfam" id="PF06418">
    <property type="entry name" value="CTP_synth_N"/>
    <property type="match status" value="1"/>
</dbReference>
<evidence type="ECO:0000313" key="19">
    <source>
        <dbReference type="Proteomes" id="UP000179118"/>
    </source>
</evidence>
<dbReference type="PANTHER" id="PTHR11550">
    <property type="entry name" value="CTP SYNTHASE"/>
    <property type="match status" value="1"/>
</dbReference>
<organism evidence="18 19">
    <name type="scientific">Candidatus Yonathbacteria bacterium RIFCSPHIGHO2_02_FULL_44_14</name>
    <dbReference type="NCBI Taxonomy" id="1802724"/>
    <lineage>
        <taxon>Bacteria</taxon>
        <taxon>Candidatus Yonathiibacteriota</taxon>
    </lineage>
</organism>
<dbReference type="GO" id="GO:0044210">
    <property type="term" value="P:'de novo' CTP biosynthetic process"/>
    <property type="evidence" value="ECO:0007669"/>
    <property type="project" value="UniProtKB-UniPathway"/>
</dbReference>
<evidence type="ECO:0000256" key="4">
    <source>
        <dbReference type="ARBA" id="ARBA00022598"/>
    </source>
</evidence>
<accession>A0A1G2S5Z8</accession>
<evidence type="ECO:0000256" key="12">
    <source>
        <dbReference type="ARBA" id="ARBA00070745"/>
    </source>
</evidence>
<keyword evidence="10" id="KW-0665">Pyrimidine biosynthesis</keyword>
<dbReference type="InterPro" id="IPR017926">
    <property type="entry name" value="GATASE"/>
</dbReference>
<keyword evidence="6" id="KW-0547">Nucleotide-binding</keyword>
<dbReference type="GO" id="GO:0046872">
    <property type="term" value="F:metal ion binding"/>
    <property type="evidence" value="ECO:0007669"/>
    <property type="project" value="UniProtKB-KW"/>
</dbReference>
<dbReference type="GO" id="GO:0005524">
    <property type="term" value="F:ATP binding"/>
    <property type="evidence" value="ECO:0007669"/>
    <property type="project" value="UniProtKB-KW"/>
</dbReference>
<keyword evidence="8" id="KW-0460">Magnesium</keyword>